<evidence type="ECO:0000313" key="4">
    <source>
        <dbReference type="EMBL" id="KAH9304031.1"/>
    </source>
</evidence>
<keyword evidence="3" id="KW-0812">Transmembrane</keyword>
<evidence type="ECO:0000256" key="3">
    <source>
        <dbReference type="SAM" id="Phobius"/>
    </source>
</evidence>
<reference evidence="4 5" key="1">
    <citation type="journal article" date="2021" name="Nat. Plants">
        <title>The Taxus genome provides insights into paclitaxel biosynthesis.</title>
        <authorList>
            <person name="Xiong X."/>
            <person name="Gou J."/>
            <person name="Liao Q."/>
            <person name="Li Y."/>
            <person name="Zhou Q."/>
            <person name="Bi G."/>
            <person name="Li C."/>
            <person name="Du R."/>
            <person name="Wang X."/>
            <person name="Sun T."/>
            <person name="Guo L."/>
            <person name="Liang H."/>
            <person name="Lu P."/>
            <person name="Wu Y."/>
            <person name="Zhang Z."/>
            <person name="Ro D.K."/>
            <person name="Shang Y."/>
            <person name="Huang S."/>
            <person name="Yan J."/>
        </authorList>
    </citation>
    <scope>NUCLEOTIDE SEQUENCE [LARGE SCALE GENOMIC DNA]</scope>
    <source>
        <strain evidence="4">Ta-2019</strain>
    </source>
</reference>
<keyword evidence="5" id="KW-1185">Reference proteome</keyword>
<evidence type="ECO:0000256" key="2">
    <source>
        <dbReference type="SAM" id="MobiDB-lite"/>
    </source>
</evidence>
<dbReference type="Proteomes" id="UP000824469">
    <property type="component" value="Unassembled WGS sequence"/>
</dbReference>
<dbReference type="EMBL" id="JAHRHJ020000008">
    <property type="protein sequence ID" value="KAH9304031.1"/>
    <property type="molecule type" value="Genomic_DNA"/>
</dbReference>
<evidence type="ECO:0000313" key="5">
    <source>
        <dbReference type="Proteomes" id="UP000824469"/>
    </source>
</evidence>
<feature type="region of interest" description="Disordered" evidence="2">
    <location>
        <begin position="393"/>
        <end position="419"/>
    </location>
</feature>
<dbReference type="PANTHER" id="PTHR13833">
    <property type="match status" value="1"/>
</dbReference>
<feature type="non-terminal residue" evidence="4">
    <location>
        <position position="419"/>
    </location>
</feature>
<keyword evidence="3" id="KW-1133">Transmembrane helix</keyword>
<dbReference type="AlphaFoldDB" id="A0AA38FIZ9"/>
<accession>A0AA38FIZ9</accession>
<dbReference type="Gene3D" id="2.120.10.30">
    <property type="entry name" value="TolB, C-terminal domain"/>
    <property type="match status" value="1"/>
</dbReference>
<name>A0AA38FIZ9_TAXCH</name>
<dbReference type="SUPFAM" id="SSF101898">
    <property type="entry name" value="NHL repeat"/>
    <property type="match status" value="1"/>
</dbReference>
<organism evidence="4 5">
    <name type="scientific">Taxus chinensis</name>
    <name type="common">Chinese yew</name>
    <name type="synonym">Taxus wallichiana var. chinensis</name>
    <dbReference type="NCBI Taxonomy" id="29808"/>
    <lineage>
        <taxon>Eukaryota</taxon>
        <taxon>Viridiplantae</taxon>
        <taxon>Streptophyta</taxon>
        <taxon>Embryophyta</taxon>
        <taxon>Tracheophyta</taxon>
        <taxon>Spermatophyta</taxon>
        <taxon>Pinopsida</taxon>
        <taxon>Pinidae</taxon>
        <taxon>Conifers II</taxon>
        <taxon>Cupressales</taxon>
        <taxon>Taxaceae</taxon>
        <taxon>Taxus</taxon>
    </lineage>
</organism>
<keyword evidence="3" id="KW-0472">Membrane</keyword>
<evidence type="ECO:0000256" key="1">
    <source>
        <dbReference type="ARBA" id="ARBA00022737"/>
    </source>
</evidence>
<evidence type="ECO:0008006" key="6">
    <source>
        <dbReference type="Google" id="ProtNLM"/>
    </source>
</evidence>
<comment type="caution">
    <text evidence="4">The sequence shown here is derived from an EMBL/GenBank/DDBJ whole genome shotgun (WGS) entry which is preliminary data.</text>
</comment>
<gene>
    <name evidence="4" type="ORF">KI387_008435</name>
</gene>
<keyword evidence="1" id="KW-0677">Repeat</keyword>
<dbReference type="InterPro" id="IPR001258">
    <property type="entry name" value="NHL_repeat"/>
</dbReference>
<sequence length="419" mass="45394">MQLKLDAIEKHCGKNLKGLGRLLQQINSLRAQLRGDTVRIYGWKISNVCWLCDKLDTKNQNPLGLALVAGFSGQNLPLVDFLELWVKALAGYMERGRVLLMLFLLVLCPWEGMVPTASAAPPGRLISSSSSPAKSYAKYADIVLNPKELKGFVSDAFAALLKWIWAFPASTKSGRAVLQFESGYTVETVFDGSKHGIEPYSIQVSPDGDLLVLDSENSNILRVTPPLSRYSRAKLLAGSADGFSGYVDGKPREARLNHPKGFTVDDKGNVYVADTMNMAIRKIGDAGVTTIAGGRSSKPGHIDGPSEDAKFSNDFDVVYVGSTCSLLVVDRGNQAIREIQLNYNDCAYQYGSNFSSGVLIIGGAALMGYVLALIQQGVITTIFSQRENQDKYANSKKLPGSAKAGDRPSLIPDDGDQEN</sequence>
<protein>
    <recommendedName>
        <fullName evidence="6">NHL repeat-containing protein</fullName>
    </recommendedName>
</protein>
<dbReference type="PANTHER" id="PTHR13833:SF78">
    <property type="entry name" value="POTASSIUM TRANSPORTER"/>
    <property type="match status" value="1"/>
</dbReference>
<dbReference type="InterPro" id="IPR011042">
    <property type="entry name" value="6-blade_b-propeller_TolB-like"/>
</dbReference>
<feature type="transmembrane region" description="Helical" evidence="3">
    <location>
        <begin position="354"/>
        <end position="374"/>
    </location>
</feature>
<proteinExistence type="predicted"/>
<dbReference type="Pfam" id="PF01436">
    <property type="entry name" value="NHL"/>
    <property type="match status" value="1"/>
</dbReference>